<comment type="caution">
    <text evidence="1">The sequence shown here is derived from an EMBL/GenBank/DDBJ whole genome shotgun (WGS) entry which is preliminary data.</text>
</comment>
<gene>
    <name evidence="1" type="ORF">Zmor_015069</name>
</gene>
<accession>A0AA38ILD8</accession>
<evidence type="ECO:0000313" key="2">
    <source>
        <dbReference type="Proteomes" id="UP001168821"/>
    </source>
</evidence>
<protein>
    <submittedName>
        <fullName evidence="1">Uncharacterized protein</fullName>
    </submittedName>
</protein>
<dbReference type="AlphaFoldDB" id="A0AA38ILD8"/>
<sequence length="88" mass="9905">MERVITSVTFTCYPADIRGHGRDAYVTKACLTVSTSQASPSVSCVERSMTTLRYSCGWALVFLKYAKRKGTGEGELFLSFFEGFRDWE</sequence>
<reference evidence="1" key="1">
    <citation type="journal article" date="2023" name="G3 (Bethesda)">
        <title>Whole genome assemblies of Zophobas morio and Tenebrio molitor.</title>
        <authorList>
            <person name="Kaur S."/>
            <person name="Stinson S.A."/>
            <person name="diCenzo G.C."/>
        </authorList>
    </citation>
    <scope>NUCLEOTIDE SEQUENCE</scope>
    <source>
        <strain evidence="1">QUZm001</strain>
    </source>
</reference>
<dbReference type="Proteomes" id="UP001168821">
    <property type="component" value="Unassembled WGS sequence"/>
</dbReference>
<dbReference type="EMBL" id="JALNTZ010000004">
    <property type="protein sequence ID" value="KAJ3655962.1"/>
    <property type="molecule type" value="Genomic_DNA"/>
</dbReference>
<organism evidence="1 2">
    <name type="scientific">Zophobas morio</name>
    <dbReference type="NCBI Taxonomy" id="2755281"/>
    <lineage>
        <taxon>Eukaryota</taxon>
        <taxon>Metazoa</taxon>
        <taxon>Ecdysozoa</taxon>
        <taxon>Arthropoda</taxon>
        <taxon>Hexapoda</taxon>
        <taxon>Insecta</taxon>
        <taxon>Pterygota</taxon>
        <taxon>Neoptera</taxon>
        <taxon>Endopterygota</taxon>
        <taxon>Coleoptera</taxon>
        <taxon>Polyphaga</taxon>
        <taxon>Cucujiformia</taxon>
        <taxon>Tenebrionidae</taxon>
        <taxon>Zophobas</taxon>
    </lineage>
</organism>
<keyword evidence="2" id="KW-1185">Reference proteome</keyword>
<proteinExistence type="predicted"/>
<name>A0AA38ILD8_9CUCU</name>
<evidence type="ECO:0000313" key="1">
    <source>
        <dbReference type="EMBL" id="KAJ3655962.1"/>
    </source>
</evidence>